<dbReference type="RefSeq" id="WP_144229716.1">
    <property type="nucleotide sequence ID" value="NZ_CBCRVV010000020.1"/>
</dbReference>
<protein>
    <submittedName>
        <fullName evidence="6">FAD-dependent oxidoreductase</fullName>
    </submittedName>
</protein>
<evidence type="ECO:0000313" key="7">
    <source>
        <dbReference type="Proteomes" id="UP000315648"/>
    </source>
</evidence>
<proteinExistence type="predicted"/>
<dbReference type="PANTHER" id="PTHR43498">
    <property type="entry name" value="FERREDOXIN:COB-COM HETERODISULFIDE REDUCTASE SUBUNIT A"/>
    <property type="match status" value="1"/>
</dbReference>
<dbReference type="GO" id="GO:0051539">
    <property type="term" value="F:4 iron, 4 sulfur cluster binding"/>
    <property type="evidence" value="ECO:0007669"/>
    <property type="project" value="UniProtKB-KW"/>
</dbReference>
<dbReference type="GO" id="GO:0016491">
    <property type="term" value="F:oxidoreductase activity"/>
    <property type="evidence" value="ECO:0007669"/>
    <property type="project" value="UniProtKB-KW"/>
</dbReference>
<dbReference type="PANTHER" id="PTHR43498:SF1">
    <property type="entry name" value="COB--COM HETERODISULFIDE REDUCTASE IRON-SULFUR SUBUNIT A"/>
    <property type="match status" value="1"/>
</dbReference>
<keyword evidence="7" id="KW-1185">Reference proteome</keyword>
<reference evidence="6 7" key="1">
    <citation type="submission" date="2019-07" db="EMBL/GenBank/DDBJ databases">
        <title>Description of 53C-WASEF.</title>
        <authorList>
            <person name="Pitt A."/>
            <person name="Hahn M.W."/>
        </authorList>
    </citation>
    <scope>NUCLEOTIDE SEQUENCE [LARGE SCALE GENOMIC DNA]</scope>
    <source>
        <strain evidence="6 7">53C-WASEF</strain>
    </source>
</reference>
<sequence>MNQNSRFYEEPARSLPVIAECDVLVIGGGPGGIGAAVAAARNGAKTILVERFGSFGGTWTAGLLSAIMPYPFVKGLFLELVERWTQAGGWNTWGDKYGAGGSYDSEAAKVVLDRFIVDAGITPFFFAQATAVIREGSRLTGVIIESKEGRQVIRAKMIIDSSGDGDVSALAGVPVEQGRAGDGAVQPMSMLFKMTGVDDEALEAYRKIDLQLTTEWQAAKARGEVTVPREDVLLGRNPRAGEWNFNTTRIVNKDGTKLRDVTDAMIEGRRQVFEVAAFLRKRIPGFANAVVSETAPHIGVRETRRVRCDYTITADDIMGVLPVEDCIARGNWFIDIHSPTGEGTERAHPPAGSWYEIPYRSIRAQGLDNLLVASRCIDSSHEAHAAIRITPQVMAIGEGAGTAAALAVAQGHCDTRQVDVKLLRDTLRTKGAFV</sequence>
<dbReference type="GO" id="GO:0046872">
    <property type="term" value="F:metal ion binding"/>
    <property type="evidence" value="ECO:0007669"/>
    <property type="project" value="UniProtKB-KW"/>
</dbReference>
<dbReference type="OrthoDB" id="9777740at2"/>
<gene>
    <name evidence="6" type="ORF">FPL22_08425</name>
</gene>
<evidence type="ECO:0000313" key="6">
    <source>
        <dbReference type="EMBL" id="TSJ79303.1"/>
    </source>
</evidence>
<dbReference type="AlphaFoldDB" id="A0A556QRP9"/>
<dbReference type="InterPro" id="IPR036188">
    <property type="entry name" value="FAD/NAD-bd_sf"/>
</dbReference>
<dbReference type="Pfam" id="PF12831">
    <property type="entry name" value="FAD_oxidored"/>
    <property type="match status" value="1"/>
</dbReference>
<evidence type="ECO:0000256" key="2">
    <source>
        <dbReference type="ARBA" id="ARBA00022723"/>
    </source>
</evidence>
<comment type="caution">
    <text evidence="6">The sequence shown here is derived from an EMBL/GenBank/DDBJ whole genome shotgun (WGS) entry which is preliminary data.</text>
</comment>
<evidence type="ECO:0000256" key="3">
    <source>
        <dbReference type="ARBA" id="ARBA00023002"/>
    </source>
</evidence>
<dbReference type="InterPro" id="IPR039650">
    <property type="entry name" value="HdrA-like"/>
</dbReference>
<keyword evidence="1" id="KW-0004">4Fe-4S</keyword>
<dbReference type="Gene3D" id="3.50.50.60">
    <property type="entry name" value="FAD/NAD(P)-binding domain"/>
    <property type="match status" value="1"/>
</dbReference>
<evidence type="ECO:0000256" key="4">
    <source>
        <dbReference type="ARBA" id="ARBA00023004"/>
    </source>
</evidence>
<dbReference type="Proteomes" id="UP000315648">
    <property type="component" value="Unassembled WGS sequence"/>
</dbReference>
<keyword evidence="2" id="KW-0479">Metal-binding</keyword>
<evidence type="ECO:0000256" key="1">
    <source>
        <dbReference type="ARBA" id="ARBA00022485"/>
    </source>
</evidence>
<evidence type="ECO:0000256" key="5">
    <source>
        <dbReference type="ARBA" id="ARBA00023014"/>
    </source>
</evidence>
<organism evidence="6 7">
    <name type="scientific">Rariglobus hedericola</name>
    <dbReference type="NCBI Taxonomy" id="2597822"/>
    <lineage>
        <taxon>Bacteria</taxon>
        <taxon>Pseudomonadati</taxon>
        <taxon>Verrucomicrobiota</taxon>
        <taxon>Opitutia</taxon>
        <taxon>Opitutales</taxon>
        <taxon>Opitutaceae</taxon>
        <taxon>Rariglobus</taxon>
    </lineage>
</organism>
<dbReference type="EMBL" id="VMBG01000001">
    <property type="protein sequence ID" value="TSJ79303.1"/>
    <property type="molecule type" value="Genomic_DNA"/>
</dbReference>
<accession>A0A556QRP9</accession>
<keyword evidence="4" id="KW-0408">Iron</keyword>
<keyword evidence="5" id="KW-0411">Iron-sulfur</keyword>
<keyword evidence="3" id="KW-0560">Oxidoreductase</keyword>
<name>A0A556QRP9_9BACT</name>
<dbReference type="SUPFAM" id="SSF51905">
    <property type="entry name" value="FAD/NAD(P)-binding domain"/>
    <property type="match status" value="1"/>
</dbReference>